<dbReference type="GO" id="GO:0004674">
    <property type="term" value="F:protein serine/threonine kinase activity"/>
    <property type="evidence" value="ECO:0007669"/>
    <property type="project" value="UniProtKB-KW"/>
</dbReference>
<keyword evidence="4" id="KW-1185">Reference proteome</keyword>
<dbReference type="Pfam" id="PF13581">
    <property type="entry name" value="HATPase_c_2"/>
    <property type="match status" value="1"/>
</dbReference>
<keyword evidence="1" id="KW-0808">Transferase</keyword>
<reference evidence="3 4" key="1">
    <citation type="submission" date="2015-10" db="EMBL/GenBank/DDBJ databases">
        <title>Draft genome sequence of Streptomyces yokosukanensis DSM 40224, type strain for the species Streptomyces yokosukanensis.</title>
        <authorList>
            <person name="Ruckert C."/>
            <person name="Winkler A."/>
            <person name="Kalinowski J."/>
            <person name="Kampfer P."/>
            <person name="Glaeser S."/>
        </authorList>
    </citation>
    <scope>NUCLEOTIDE SEQUENCE [LARGE SCALE GENOMIC DNA]</scope>
    <source>
        <strain evidence="3 4">DSM 40224</strain>
    </source>
</reference>
<evidence type="ECO:0000256" key="1">
    <source>
        <dbReference type="ARBA" id="ARBA00022527"/>
    </source>
</evidence>
<dbReference type="EMBL" id="LMWN01000084">
    <property type="protein sequence ID" value="KUM97359.1"/>
    <property type="molecule type" value="Genomic_DNA"/>
</dbReference>
<evidence type="ECO:0000259" key="2">
    <source>
        <dbReference type="Pfam" id="PF13581"/>
    </source>
</evidence>
<keyword evidence="1" id="KW-0418">Kinase</keyword>
<protein>
    <recommendedName>
        <fullName evidence="2">Histidine kinase/HSP90-like ATPase domain-containing protein</fullName>
    </recommendedName>
</protein>
<sequence>MRTAHADDLDPPPAYPETPLVVRRVGRRRMVDLDGTTFAAPGRARAEVLQILTAWRVPPQASADLLVIVSELVTNATVHPAQPDRVAVLVAHESRAVRVAVIGPATSKRLTASLPDQDAEGGRGLAVVDAYVDVWGHRVYGTQRSMVWAVVRFPEPSAVSTAPCASASGGAE</sequence>
<dbReference type="PANTHER" id="PTHR35526:SF3">
    <property type="entry name" value="ANTI-SIGMA-F FACTOR RSBW"/>
    <property type="match status" value="1"/>
</dbReference>
<accession>A0A101NQ41</accession>
<dbReference type="InterPro" id="IPR050267">
    <property type="entry name" value="Anti-sigma-factor_SerPK"/>
</dbReference>
<dbReference type="STRING" id="67386.AQI95_41810"/>
<dbReference type="Gene3D" id="3.30.565.10">
    <property type="entry name" value="Histidine kinase-like ATPase, C-terminal domain"/>
    <property type="match status" value="1"/>
</dbReference>
<feature type="domain" description="Histidine kinase/HSP90-like ATPase" evidence="2">
    <location>
        <begin position="43"/>
        <end position="135"/>
    </location>
</feature>
<name>A0A101NQ41_9ACTN</name>
<dbReference type="PANTHER" id="PTHR35526">
    <property type="entry name" value="ANTI-SIGMA-F FACTOR RSBW-RELATED"/>
    <property type="match status" value="1"/>
</dbReference>
<dbReference type="OrthoDB" id="4327509at2"/>
<evidence type="ECO:0000313" key="4">
    <source>
        <dbReference type="Proteomes" id="UP000053127"/>
    </source>
</evidence>
<organism evidence="3 4">
    <name type="scientific">Streptomyces yokosukanensis</name>
    <dbReference type="NCBI Taxonomy" id="67386"/>
    <lineage>
        <taxon>Bacteria</taxon>
        <taxon>Bacillati</taxon>
        <taxon>Actinomycetota</taxon>
        <taxon>Actinomycetes</taxon>
        <taxon>Kitasatosporales</taxon>
        <taxon>Streptomycetaceae</taxon>
        <taxon>Streptomyces</taxon>
    </lineage>
</organism>
<dbReference type="RefSeq" id="WP_067136434.1">
    <property type="nucleotide sequence ID" value="NZ_KQ948238.1"/>
</dbReference>
<dbReference type="InterPro" id="IPR036890">
    <property type="entry name" value="HATPase_C_sf"/>
</dbReference>
<comment type="caution">
    <text evidence="3">The sequence shown here is derived from an EMBL/GenBank/DDBJ whole genome shotgun (WGS) entry which is preliminary data.</text>
</comment>
<dbReference type="Proteomes" id="UP000053127">
    <property type="component" value="Unassembled WGS sequence"/>
</dbReference>
<proteinExistence type="predicted"/>
<keyword evidence="1" id="KW-0723">Serine/threonine-protein kinase</keyword>
<dbReference type="CDD" id="cd16936">
    <property type="entry name" value="HATPase_RsbW-like"/>
    <property type="match status" value="1"/>
</dbReference>
<dbReference type="InterPro" id="IPR003594">
    <property type="entry name" value="HATPase_dom"/>
</dbReference>
<evidence type="ECO:0000313" key="3">
    <source>
        <dbReference type="EMBL" id="KUM97359.1"/>
    </source>
</evidence>
<dbReference type="AlphaFoldDB" id="A0A101NQ41"/>
<gene>
    <name evidence="3" type="ORF">AQI95_41810</name>
</gene>